<dbReference type="EMBL" id="QGKW02001940">
    <property type="protein sequence ID" value="KAF2558027.1"/>
    <property type="molecule type" value="Genomic_DNA"/>
</dbReference>
<name>A0A8S9HM78_BRACR</name>
<reference evidence="1" key="1">
    <citation type="submission" date="2019-12" db="EMBL/GenBank/DDBJ databases">
        <title>Genome sequencing and annotation of Brassica cretica.</title>
        <authorList>
            <person name="Studholme D.J."/>
            <person name="Sarris P.F."/>
        </authorList>
    </citation>
    <scope>NUCLEOTIDE SEQUENCE</scope>
    <source>
        <strain evidence="1">PFS-001/15</strain>
        <tissue evidence="1">Leaf</tissue>
    </source>
</reference>
<accession>A0A8S9HM78</accession>
<organism evidence="1 2">
    <name type="scientific">Brassica cretica</name>
    <name type="common">Mustard</name>
    <dbReference type="NCBI Taxonomy" id="69181"/>
    <lineage>
        <taxon>Eukaryota</taxon>
        <taxon>Viridiplantae</taxon>
        <taxon>Streptophyta</taxon>
        <taxon>Embryophyta</taxon>
        <taxon>Tracheophyta</taxon>
        <taxon>Spermatophyta</taxon>
        <taxon>Magnoliopsida</taxon>
        <taxon>eudicotyledons</taxon>
        <taxon>Gunneridae</taxon>
        <taxon>Pentapetalae</taxon>
        <taxon>rosids</taxon>
        <taxon>malvids</taxon>
        <taxon>Brassicales</taxon>
        <taxon>Brassicaceae</taxon>
        <taxon>Brassiceae</taxon>
        <taxon>Brassica</taxon>
    </lineage>
</organism>
<sequence length="80" mass="8873">MNEIIGIPDSIRRLTNLVVLNLSSNIKGATEDRVEAELHGDGIGWVSWGTTMVTNLVGFGRGSADGRDKNHRELHFYHNI</sequence>
<protein>
    <submittedName>
        <fullName evidence="1">Uncharacterized protein</fullName>
    </submittedName>
</protein>
<gene>
    <name evidence="1" type="ORF">F2Q68_00017019</name>
</gene>
<dbReference type="Proteomes" id="UP000712281">
    <property type="component" value="Unassembled WGS sequence"/>
</dbReference>
<dbReference type="AlphaFoldDB" id="A0A8S9HM78"/>
<evidence type="ECO:0000313" key="2">
    <source>
        <dbReference type="Proteomes" id="UP000712281"/>
    </source>
</evidence>
<proteinExistence type="predicted"/>
<evidence type="ECO:0000313" key="1">
    <source>
        <dbReference type="EMBL" id="KAF2558027.1"/>
    </source>
</evidence>
<comment type="caution">
    <text evidence="1">The sequence shown here is derived from an EMBL/GenBank/DDBJ whole genome shotgun (WGS) entry which is preliminary data.</text>
</comment>